<evidence type="ECO:0000259" key="1">
    <source>
        <dbReference type="Pfam" id="PF08241"/>
    </source>
</evidence>
<gene>
    <name evidence="2" type="ORF">FB558_4427</name>
</gene>
<dbReference type="Proteomes" id="UP000315677">
    <property type="component" value="Unassembled WGS sequence"/>
</dbReference>
<dbReference type="InterPro" id="IPR013216">
    <property type="entry name" value="Methyltransf_11"/>
</dbReference>
<proteinExistence type="predicted"/>
<dbReference type="GO" id="GO:0032259">
    <property type="term" value="P:methylation"/>
    <property type="evidence" value="ECO:0007669"/>
    <property type="project" value="UniProtKB-KW"/>
</dbReference>
<dbReference type="AlphaFoldDB" id="A0A543DRD0"/>
<dbReference type="EMBL" id="VFPA01000002">
    <property type="protein sequence ID" value="TQM11854.1"/>
    <property type="molecule type" value="Genomic_DNA"/>
</dbReference>
<keyword evidence="2" id="KW-0489">Methyltransferase</keyword>
<evidence type="ECO:0000313" key="2">
    <source>
        <dbReference type="EMBL" id="TQM11854.1"/>
    </source>
</evidence>
<accession>A0A543DRD0</accession>
<evidence type="ECO:0000313" key="3">
    <source>
        <dbReference type="Proteomes" id="UP000315677"/>
    </source>
</evidence>
<dbReference type="Gene3D" id="3.40.50.150">
    <property type="entry name" value="Vaccinia Virus protein VP39"/>
    <property type="match status" value="1"/>
</dbReference>
<dbReference type="GO" id="GO:0008757">
    <property type="term" value="F:S-adenosylmethionine-dependent methyltransferase activity"/>
    <property type="evidence" value="ECO:0007669"/>
    <property type="project" value="InterPro"/>
</dbReference>
<sequence length="258" mass="27754">MSTDPYHRLGRGYDRHRRPDPRIHAAVTRALGDTATVVNVGAGPGAYEPPTTVVAVEPSPVMIAQRPPGAAPVVRARAEALPLPDGAVDAALAVFTVHHWTDPAAGLAELVRVSRRQVVLTWDPEAFARSLWLVADYLPEVATAERGLACLETITAELSRHGRHVEVRPVPVPADCRDGFLGAFWRRPRAYLDPTVRAAASGLAGLPPAVTGPALHRLADDLATGRWHRSYGHLLDLDELDVGYRLVLATDEGRSAAP</sequence>
<organism evidence="2 3">
    <name type="scientific">Pseudonocardia kunmingensis</name>
    <dbReference type="NCBI Taxonomy" id="630975"/>
    <lineage>
        <taxon>Bacteria</taxon>
        <taxon>Bacillati</taxon>
        <taxon>Actinomycetota</taxon>
        <taxon>Actinomycetes</taxon>
        <taxon>Pseudonocardiales</taxon>
        <taxon>Pseudonocardiaceae</taxon>
        <taxon>Pseudonocardia</taxon>
    </lineage>
</organism>
<keyword evidence="2" id="KW-0808">Transferase</keyword>
<feature type="domain" description="Methyltransferase type 11" evidence="1">
    <location>
        <begin position="39"/>
        <end position="116"/>
    </location>
</feature>
<dbReference type="OrthoDB" id="9809391at2"/>
<protein>
    <submittedName>
        <fullName evidence="2">Methyltransferase family protein</fullName>
    </submittedName>
</protein>
<comment type="caution">
    <text evidence="2">The sequence shown here is derived from an EMBL/GenBank/DDBJ whole genome shotgun (WGS) entry which is preliminary data.</text>
</comment>
<dbReference type="InterPro" id="IPR029063">
    <property type="entry name" value="SAM-dependent_MTases_sf"/>
</dbReference>
<keyword evidence="3" id="KW-1185">Reference proteome</keyword>
<reference evidence="2 3" key="1">
    <citation type="submission" date="2019-06" db="EMBL/GenBank/DDBJ databases">
        <title>Sequencing the genomes of 1000 actinobacteria strains.</title>
        <authorList>
            <person name="Klenk H.-P."/>
        </authorList>
    </citation>
    <scope>NUCLEOTIDE SEQUENCE [LARGE SCALE GENOMIC DNA]</scope>
    <source>
        <strain evidence="2 3">DSM 45301</strain>
    </source>
</reference>
<dbReference type="SUPFAM" id="SSF53335">
    <property type="entry name" value="S-adenosyl-L-methionine-dependent methyltransferases"/>
    <property type="match status" value="1"/>
</dbReference>
<dbReference type="RefSeq" id="WP_142056277.1">
    <property type="nucleotide sequence ID" value="NZ_VFPA01000002.1"/>
</dbReference>
<dbReference type="Pfam" id="PF08241">
    <property type="entry name" value="Methyltransf_11"/>
    <property type="match status" value="1"/>
</dbReference>
<dbReference type="CDD" id="cd02440">
    <property type="entry name" value="AdoMet_MTases"/>
    <property type="match status" value="1"/>
</dbReference>
<name>A0A543DRD0_9PSEU</name>